<feature type="non-terminal residue" evidence="1">
    <location>
        <position position="1"/>
    </location>
</feature>
<name>A0ACA9MQE1_9GLOM</name>
<proteinExistence type="predicted"/>
<organism evidence="1 2">
    <name type="scientific">Racocetra persica</name>
    <dbReference type="NCBI Taxonomy" id="160502"/>
    <lineage>
        <taxon>Eukaryota</taxon>
        <taxon>Fungi</taxon>
        <taxon>Fungi incertae sedis</taxon>
        <taxon>Mucoromycota</taxon>
        <taxon>Glomeromycotina</taxon>
        <taxon>Glomeromycetes</taxon>
        <taxon>Diversisporales</taxon>
        <taxon>Gigasporaceae</taxon>
        <taxon>Racocetra</taxon>
    </lineage>
</organism>
<evidence type="ECO:0000313" key="2">
    <source>
        <dbReference type="Proteomes" id="UP000789920"/>
    </source>
</evidence>
<evidence type="ECO:0000313" key="1">
    <source>
        <dbReference type="EMBL" id="CAG8602821.1"/>
    </source>
</evidence>
<dbReference type="EMBL" id="CAJVQC010009294">
    <property type="protein sequence ID" value="CAG8602821.1"/>
    <property type="molecule type" value="Genomic_DNA"/>
</dbReference>
<keyword evidence="2" id="KW-1185">Reference proteome</keyword>
<sequence length="68" mass="7878">YVALTAEVLTTLLLTVNTSLNRQQRKEAKEILLNNHQIFAENISEKEQTLELRQTKKFAIKLILQVLN</sequence>
<reference evidence="1" key="1">
    <citation type="submission" date="2021-06" db="EMBL/GenBank/DDBJ databases">
        <authorList>
            <person name="Kallberg Y."/>
            <person name="Tangrot J."/>
            <person name="Rosling A."/>
        </authorList>
    </citation>
    <scope>NUCLEOTIDE SEQUENCE</scope>
    <source>
        <strain evidence="1">MA461A</strain>
    </source>
</reference>
<accession>A0ACA9MQE1</accession>
<protein>
    <submittedName>
        <fullName evidence="1">18234_t:CDS:1</fullName>
    </submittedName>
</protein>
<gene>
    <name evidence="1" type="ORF">RPERSI_LOCUS5987</name>
</gene>
<comment type="caution">
    <text evidence="1">The sequence shown here is derived from an EMBL/GenBank/DDBJ whole genome shotgun (WGS) entry which is preliminary data.</text>
</comment>
<dbReference type="Proteomes" id="UP000789920">
    <property type="component" value="Unassembled WGS sequence"/>
</dbReference>